<keyword evidence="5" id="KW-1185">Reference proteome</keyword>
<dbReference type="Pfam" id="PF04966">
    <property type="entry name" value="OprB"/>
    <property type="match status" value="1"/>
</dbReference>
<proteinExistence type="inferred from homology"/>
<evidence type="ECO:0000256" key="3">
    <source>
        <dbReference type="SAM" id="MobiDB-lite"/>
    </source>
</evidence>
<dbReference type="RefSeq" id="WP_264601636.1">
    <property type="nucleotide sequence ID" value="NZ_JAOQNS010000006.1"/>
</dbReference>
<evidence type="ECO:0000256" key="2">
    <source>
        <dbReference type="RuleBase" id="RU363072"/>
    </source>
</evidence>
<organism evidence="4 5">
    <name type="scientific">Rhodobium gokarnense</name>
    <dbReference type="NCBI Taxonomy" id="364296"/>
    <lineage>
        <taxon>Bacteria</taxon>
        <taxon>Pseudomonadati</taxon>
        <taxon>Pseudomonadota</taxon>
        <taxon>Alphaproteobacteria</taxon>
        <taxon>Hyphomicrobiales</taxon>
        <taxon>Rhodobiaceae</taxon>
        <taxon>Rhodobium</taxon>
    </lineage>
</organism>
<evidence type="ECO:0000313" key="5">
    <source>
        <dbReference type="Proteomes" id="UP001209755"/>
    </source>
</evidence>
<dbReference type="Gene3D" id="2.40.160.180">
    <property type="entry name" value="Carbohydrate-selective porin OprB"/>
    <property type="match status" value="1"/>
</dbReference>
<name>A0ABT3HC74_9HYPH</name>
<feature type="signal peptide" evidence="2">
    <location>
        <begin position="1"/>
        <end position="41"/>
    </location>
</feature>
<dbReference type="InterPro" id="IPR038673">
    <property type="entry name" value="OprB_sf"/>
</dbReference>
<evidence type="ECO:0000256" key="1">
    <source>
        <dbReference type="ARBA" id="ARBA00008769"/>
    </source>
</evidence>
<dbReference type="InterPro" id="IPR007049">
    <property type="entry name" value="Carb-sel_porin_OprB"/>
</dbReference>
<gene>
    <name evidence="4" type="ORF">M2319_002343</name>
</gene>
<dbReference type="EMBL" id="JAOQNS010000006">
    <property type="protein sequence ID" value="MCW2308004.1"/>
    <property type="molecule type" value="Genomic_DNA"/>
</dbReference>
<evidence type="ECO:0000313" key="4">
    <source>
        <dbReference type="EMBL" id="MCW2308004.1"/>
    </source>
</evidence>
<feature type="region of interest" description="Disordered" evidence="3">
    <location>
        <begin position="51"/>
        <end position="72"/>
    </location>
</feature>
<reference evidence="5" key="1">
    <citation type="submission" date="2023-07" db="EMBL/GenBank/DDBJ databases">
        <title>Genome sequencing of Purple Non-Sulfur Bacteria from various extreme environments.</title>
        <authorList>
            <person name="Mayer M."/>
        </authorList>
    </citation>
    <scope>NUCLEOTIDE SEQUENCE [LARGE SCALE GENOMIC DNA]</scope>
    <source>
        <strain evidence="5">DSM 17935</strain>
    </source>
</reference>
<sequence>MTSFTRIQDMVCARVAARPGWTFAVALALTSVVFSPQTAIAEEATPSAVAASAGGNLSGHPLNGPESADSLLTDSGEEKQDLLDRNVLQEWEAWKAAVTEKTGLSFGADYTIVGFGANTSLGDRTAVSGIARIYGSWALFNRGAANTGSIEFKGENRHSFTDTPPQLLGLAAGYVGVTQPVFSDQRFRTTTLYWKQRFLEDRAVARLGLVDVKEYFDVFALGSPWSGFQNLVFSTGANTIAILPDGAFGGMAGGYLTDHIYSAVGIADASADPTSAFQSFETFFSDFDTFKTFEIGLTGGGKLLFVDNAHISFWHMDDIARTGAPGGWGVIGSASKLIDGKWLAFLRGGWAHEGGGLYEASVSTGFGYMPTPAGNLLGVGVNWGRPNRHTLKAALDDQWTGEVFYRVQVSENFQVTPSVQLLGDPALNPDKDLIALFGLRSRVTF</sequence>
<keyword evidence="2" id="KW-0732">Signal</keyword>
<feature type="chain" id="PRO_5044977120" evidence="2">
    <location>
        <begin position="42"/>
        <end position="445"/>
    </location>
</feature>
<comment type="caution">
    <text evidence="4">The sequence shown here is derived from an EMBL/GenBank/DDBJ whole genome shotgun (WGS) entry which is preliminary data.</text>
</comment>
<dbReference type="Proteomes" id="UP001209755">
    <property type="component" value="Unassembled WGS sequence"/>
</dbReference>
<comment type="similarity">
    <text evidence="1 2">Belongs to the OprB family.</text>
</comment>
<protein>
    <submittedName>
        <fullName evidence="4">Porin</fullName>
    </submittedName>
</protein>
<accession>A0ABT3HC74</accession>